<accession>A0A1S4CE78</accession>
<sequence length="1108" mass="124117">MTSKIVYWWLLILFIVNGWWCCYCCWKEERTALLQLKENINYTGGSYLPSWVANETSDCCQWEGIVCSNTTRRVGELAITVKKISQEEQLRTNGTNTDDMLKNWLFNASLFIPFKNLKALLLPGHSLAGWAKNEGFEKLRQLGKLEILDLSGNQFNRSIFQSLSQLSSLKSLNLSHNNIGSGSDIWFTHNKIGSGSERLSGLDKLEILDLSDNNLDDENLLSALELNTSRTALKKLDIRYNTFRSFIPNEELGALRNIEYLLLDGNTLDENFLRSSGVMSSLKVLSVANCMLNGILPLQGNSRYKRAARCTKLCYARAGKGQTTRVCCTQSYPAFLQEVVSTARTHDLLVTWQQLYELRQGSPSNFKHSIHQIILYTTNLLVHFIGLCDLKYLEELSLSGNSFTGKLPTCLGNLTFLRVFDLTINQFTGNIASSPLSSLLSLEYLLLANNNFEIPISFESFANHSKLKFVTADYNSVIVQTSSKSWIPKFQLEVLSLNNCSQMPSFLHYQRRLRLLRLSKCNIGGNFPNWLLENNPRLADVLLDGNAFTGSLELPLLPDLKAFDISNNKIQGQLPPNIGSIFPNLVISTMSNNMLEGMLPSSFGDMKDLAVLDLSYNKLIGDLPIGLARKGSKLNFLRLSYNMLKGEIFLISANINNLEYLYLDRNNFSGPTPQKLSTAPLITLDLSYNNLSGNVPAWLGNIPSLTSLALSRNHLKGHIPPDYCRLEGLEVLDLSDNNLVGVIPSCFNSSLGLKRVYLSKNKLQGEFNMFSNTDLKVLDLRDNNFSGSIPKWLGSTLEITTLLLKGNRLQGTIPTQLCHASNLRILDLSHNNLSGPIPHCLGSLMQIEGISEAYPYSSSFGYSGFQTFGGDTLINIESSIESSSTIFFLDNYAWVGAEFTTKYNTYSYEGSIVDYMSGIDLSCNQLSGEIPKELSNLTEIRALNLSHNHITGTILSEFSKLQNIESLDLSYNNLTGRIPSQLVELTTLAIFSVAHNNLTGRTPQRTSQFATFTESSYEGNPFLCGPPLHNNCMETKEIPISPRALDCCEDDTGFLDMESFSISFLVAYANVVLVVVVVLCVNPYWRNVWFYFVESFMYSCYYFFASKM</sequence>
<dbReference type="GeneID" id="107817891"/>
<feature type="transmembrane region" description="Helical" evidence="11">
    <location>
        <begin position="1060"/>
        <end position="1081"/>
    </location>
</feature>
<dbReference type="FunFam" id="3.80.10.10:FF:000383">
    <property type="entry name" value="Leucine-rich repeat receptor protein kinase EMS1"/>
    <property type="match status" value="1"/>
</dbReference>
<evidence type="ECO:0000256" key="3">
    <source>
        <dbReference type="ARBA" id="ARBA00022475"/>
    </source>
</evidence>
<dbReference type="PaxDb" id="4097-A0A1S4CE78"/>
<dbReference type="InterPro" id="IPR001611">
    <property type="entry name" value="Leu-rich_rpt"/>
</dbReference>
<dbReference type="InterPro" id="IPR051502">
    <property type="entry name" value="RLP_Defense_Trigger"/>
</dbReference>
<dbReference type="RefSeq" id="XP_016499269.1">
    <property type="nucleotide sequence ID" value="XM_016643783.1"/>
</dbReference>
<dbReference type="SMART" id="SM00369">
    <property type="entry name" value="LRR_TYP"/>
    <property type="match status" value="12"/>
</dbReference>
<feature type="transmembrane region" description="Helical" evidence="11">
    <location>
        <begin position="6"/>
        <end position="26"/>
    </location>
</feature>
<dbReference type="Proteomes" id="UP000790787">
    <property type="component" value="Chromosome 11"/>
</dbReference>
<dbReference type="FunFam" id="3.80.10.10:FF:000111">
    <property type="entry name" value="LRR receptor-like serine/threonine-protein kinase ERECTA"/>
    <property type="match status" value="1"/>
</dbReference>
<dbReference type="Pfam" id="PF13855">
    <property type="entry name" value="LRR_8"/>
    <property type="match status" value="1"/>
</dbReference>
<keyword evidence="7" id="KW-0677">Repeat</keyword>
<dbReference type="OrthoDB" id="4691307at2759"/>
<evidence type="ECO:0000256" key="6">
    <source>
        <dbReference type="ARBA" id="ARBA00022729"/>
    </source>
</evidence>
<keyword evidence="4" id="KW-0433">Leucine-rich repeat</keyword>
<dbReference type="InterPro" id="IPR032675">
    <property type="entry name" value="LRR_dom_sf"/>
</dbReference>
<dbReference type="InterPro" id="IPR003591">
    <property type="entry name" value="Leu-rich_rpt_typical-subtyp"/>
</dbReference>
<keyword evidence="8 11" id="KW-1133">Transmembrane helix</keyword>
<name>A0A1S4CE78_TOBAC</name>
<dbReference type="KEGG" id="nta:107817891"/>
<evidence type="ECO:0000313" key="13">
    <source>
        <dbReference type="Proteomes" id="UP000790787"/>
    </source>
</evidence>
<evidence type="ECO:0000313" key="14">
    <source>
        <dbReference type="RefSeq" id="XP_016499269.1"/>
    </source>
</evidence>
<protein>
    <submittedName>
        <fullName evidence="14">Cuscuta receptor 1-like isoform X1</fullName>
    </submittedName>
    <submittedName>
        <fullName evidence="14">Probable leucine-rich repeat receptor-like protein kinase At1g35710 isoform X1</fullName>
    </submittedName>
</protein>
<dbReference type="PANTHER" id="PTHR48062:SF55">
    <property type="entry name" value="LEUCINE-RICH REPEAT-CONTAINING N-TERMINAL PLANT-TYPE DOMAIN-CONTAINING PROTEIN"/>
    <property type="match status" value="1"/>
</dbReference>
<dbReference type="GO" id="GO:0006952">
    <property type="term" value="P:defense response"/>
    <property type="evidence" value="ECO:0007669"/>
    <property type="project" value="UniProtKB-ARBA"/>
</dbReference>
<keyword evidence="9 11" id="KW-0472">Membrane</keyword>
<dbReference type="AlphaFoldDB" id="A0A1S4CE78"/>
<gene>
    <name evidence="14" type="primary">LOC107817891</name>
</gene>
<evidence type="ECO:0000256" key="10">
    <source>
        <dbReference type="ARBA" id="ARBA00023180"/>
    </source>
</evidence>
<evidence type="ECO:0000256" key="9">
    <source>
        <dbReference type="ARBA" id="ARBA00023136"/>
    </source>
</evidence>
<dbReference type="SMART" id="SM00365">
    <property type="entry name" value="LRR_SD22"/>
    <property type="match status" value="7"/>
</dbReference>
<proteinExistence type="inferred from homology"/>
<dbReference type="PROSITE" id="PS51450">
    <property type="entry name" value="LRR"/>
    <property type="match status" value="2"/>
</dbReference>
<comment type="subcellular location">
    <subcellularLocation>
        <location evidence="1">Cell membrane</location>
        <topology evidence="1">Single-pass type I membrane protein</topology>
    </subcellularLocation>
</comment>
<organism evidence="13 14">
    <name type="scientific">Nicotiana tabacum</name>
    <name type="common">Common tobacco</name>
    <dbReference type="NCBI Taxonomy" id="4097"/>
    <lineage>
        <taxon>Eukaryota</taxon>
        <taxon>Viridiplantae</taxon>
        <taxon>Streptophyta</taxon>
        <taxon>Embryophyta</taxon>
        <taxon>Tracheophyta</taxon>
        <taxon>Spermatophyta</taxon>
        <taxon>Magnoliopsida</taxon>
        <taxon>eudicotyledons</taxon>
        <taxon>Gunneridae</taxon>
        <taxon>Pentapetalae</taxon>
        <taxon>asterids</taxon>
        <taxon>lamiids</taxon>
        <taxon>Solanales</taxon>
        <taxon>Solanaceae</taxon>
        <taxon>Nicotianoideae</taxon>
        <taxon>Nicotianeae</taxon>
        <taxon>Nicotiana</taxon>
    </lineage>
</organism>
<dbReference type="GO" id="GO:0005886">
    <property type="term" value="C:plasma membrane"/>
    <property type="evidence" value="ECO:0007669"/>
    <property type="project" value="UniProtKB-SubCell"/>
</dbReference>
<dbReference type="Gene3D" id="3.80.10.10">
    <property type="entry name" value="Ribonuclease Inhibitor"/>
    <property type="match status" value="4"/>
</dbReference>
<keyword evidence="5 11" id="KW-0812">Transmembrane</keyword>
<comment type="similarity">
    <text evidence="2">Belongs to the RLP family.</text>
</comment>
<dbReference type="RefSeq" id="XP_016499269.1">
    <property type="nucleotide sequence ID" value="XM_016643783.2"/>
</dbReference>
<dbReference type="GO" id="GO:0051707">
    <property type="term" value="P:response to other organism"/>
    <property type="evidence" value="ECO:0007669"/>
    <property type="project" value="UniProtKB-ARBA"/>
</dbReference>
<dbReference type="Pfam" id="PF08263">
    <property type="entry name" value="LRRNT_2"/>
    <property type="match status" value="1"/>
</dbReference>
<reference evidence="14" key="2">
    <citation type="submission" date="2025-08" db="UniProtKB">
        <authorList>
            <consortium name="RefSeq"/>
        </authorList>
    </citation>
    <scope>IDENTIFICATION</scope>
    <source>
        <tissue evidence="14">Leaf</tissue>
    </source>
</reference>
<dbReference type="FunFam" id="3.80.10.10:FF:000095">
    <property type="entry name" value="LRR receptor-like serine/threonine-protein kinase GSO1"/>
    <property type="match status" value="1"/>
</dbReference>
<keyword evidence="10" id="KW-0325">Glycoprotein</keyword>
<dbReference type="SUPFAM" id="SSF52047">
    <property type="entry name" value="RNI-like"/>
    <property type="match status" value="1"/>
</dbReference>
<keyword evidence="6" id="KW-0732">Signal</keyword>
<dbReference type="STRING" id="4097.A0A1S4CE78"/>
<evidence type="ECO:0000256" key="5">
    <source>
        <dbReference type="ARBA" id="ARBA00022692"/>
    </source>
</evidence>
<dbReference type="PANTHER" id="PTHR48062">
    <property type="entry name" value="RECEPTOR-LIKE PROTEIN 14"/>
    <property type="match status" value="1"/>
</dbReference>
<dbReference type="Pfam" id="PF13516">
    <property type="entry name" value="LRR_6"/>
    <property type="match status" value="1"/>
</dbReference>
<evidence type="ECO:0000256" key="4">
    <source>
        <dbReference type="ARBA" id="ARBA00022614"/>
    </source>
</evidence>
<dbReference type="SUPFAM" id="SSF52058">
    <property type="entry name" value="L domain-like"/>
    <property type="match status" value="3"/>
</dbReference>
<evidence type="ECO:0000256" key="8">
    <source>
        <dbReference type="ARBA" id="ARBA00022989"/>
    </source>
</evidence>
<evidence type="ECO:0000256" key="2">
    <source>
        <dbReference type="ARBA" id="ARBA00009592"/>
    </source>
</evidence>
<dbReference type="SMR" id="A0A1S4CE78"/>
<reference evidence="13" key="1">
    <citation type="journal article" date="2014" name="Nat. Commun.">
        <title>The tobacco genome sequence and its comparison with those of tomato and potato.</title>
        <authorList>
            <person name="Sierro N."/>
            <person name="Battey J.N."/>
            <person name="Ouadi S."/>
            <person name="Bakaher N."/>
            <person name="Bovet L."/>
            <person name="Willig A."/>
            <person name="Goepfert S."/>
            <person name="Peitsch M.C."/>
            <person name="Ivanov N.V."/>
        </authorList>
    </citation>
    <scope>NUCLEOTIDE SEQUENCE [LARGE SCALE GENOMIC DNA]</scope>
</reference>
<dbReference type="PRINTS" id="PR00019">
    <property type="entry name" value="LEURICHRPT"/>
</dbReference>
<feature type="domain" description="Leucine-rich repeat-containing N-terminal plant-type" evidence="12">
    <location>
        <begin position="28"/>
        <end position="68"/>
    </location>
</feature>
<dbReference type="Pfam" id="PF00560">
    <property type="entry name" value="LRR_1"/>
    <property type="match status" value="9"/>
</dbReference>
<dbReference type="InterPro" id="IPR013210">
    <property type="entry name" value="LRR_N_plant-typ"/>
</dbReference>
<evidence type="ECO:0000256" key="1">
    <source>
        <dbReference type="ARBA" id="ARBA00004251"/>
    </source>
</evidence>
<evidence type="ECO:0000259" key="12">
    <source>
        <dbReference type="Pfam" id="PF08263"/>
    </source>
</evidence>
<evidence type="ECO:0000256" key="11">
    <source>
        <dbReference type="SAM" id="Phobius"/>
    </source>
</evidence>
<evidence type="ECO:0000256" key="7">
    <source>
        <dbReference type="ARBA" id="ARBA00022737"/>
    </source>
</evidence>
<keyword evidence="13" id="KW-1185">Reference proteome</keyword>
<keyword evidence="3" id="KW-1003">Cell membrane</keyword>
<feature type="transmembrane region" description="Helical" evidence="11">
    <location>
        <begin position="1088"/>
        <end position="1105"/>
    </location>
</feature>